<dbReference type="RefSeq" id="WP_083896405.1">
    <property type="nucleotide sequence ID" value="NZ_JBIAQY010000017.1"/>
</dbReference>
<dbReference type="InterPro" id="IPR001867">
    <property type="entry name" value="OmpR/PhoB-type_DNA-bd"/>
</dbReference>
<reference evidence="10 11" key="1">
    <citation type="submission" date="2024-10" db="EMBL/GenBank/DDBJ databases">
        <title>The Natural Products Discovery Center: Release of the First 8490 Sequenced Strains for Exploring Actinobacteria Biosynthetic Diversity.</title>
        <authorList>
            <person name="Kalkreuter E."/>
            <person name="Kautsar S.A."/>
            <person name="Yang D."/>
            <person name="Bader C.D."/>
            <person name="Teijaro C.N."/>
            <person name="Fluegel L."/>
            <person name="Davis C.M."/>
            <person name="Simpson J.R."/>
            <person name="Lauterbach L."/>
            <person name="Steele A.D."/>
            <person name="Gui C."/>
            <person name="Meng S."/>
            <person name="Li G."/>
            <person name="Viehrig K."/>
            <person name="Ye F."/>
            <person name="Su P."/>
            <person name="Kiefer A.F."/>
            <person name="Nichols A."/>
            <person name="Cepeda A.J."/>
            <person name="Yan W."/>
            <person name="Fan B."/>
            <person name="Jiang Y."/>
            <person name="Adhikari A."/>
            <person name="Zheng C.-J."/>
            <person name="Schuster L."/>
            <person name="Cowan T.M."/>
            <person name="Smanski M.J."/>
            <person name="Chevrette M.G."/>
            <person name="De Carvalho L.P.S."/>
            <person name="Shen B."/>
        </authorList>
    </citation>
    <scope>NUCLEOTIDE SEQUENCE [LARGE SCALE GENOMIC DNA]</scope>
    <source>
        <strain evidence="10 11">NPDC002593</strain>
    </source>
</reference>
<evidence type="ECO:0000259" key="9">
    <source>
        <dbReference type="PROSITE" id="PS51755"/>
    </source>
</evidence>
<feature type="domain" description="OmpR/PhoB-type" evidence="9">
    <location>
        <begin position="155"/>
        <end position="254"/>
    </location>
</feature>
<evidence type="ECO:0000256" key="1">
    <source>
        <dbReference type="ARBA" id="ARBA00022553"/>
    </source>
</evidence>
<name>A0ABW6SA61_9NOCA</name>
<evidence type="ECO:0000256" key="5">
    <source>
        <dbReference type="ARBA" id="ARBA00023163"/>
    </source>
</evidence>
<keyword evidence="4 7" id="KW-0238">DNA-binding</keyword>
<protein>
    <submittedName>
        <fullName evidence="10">Response regulator transcription factor</fullName>
    </submittedName>
</protein>
<dbReference type="Proteomes" id="UP001601992">
    <property type="component" value="Unassembled WGS sequence"/>
</dbReference>
<keyword evidence="1 6" id="KW-0597">Phosphoprotein</keyword>
<dbReference type="InterPro" id="IPR036388">
    <property type="entry name" value="WH-like_DNA-bd_sf"/>
</dbReference>
<evidence type="ECO:0000256" key="6">
    <source>
        <dbReference type="PROSITE-ProRule" id="PRU00169"/>
    </source>
</evidence>
<organism evidence="10 11">
    <name type="scientific">Nocardia jiangxiensis</name>
    <dbReference type="NCBI Taxonomy" id="282685"/>
    <lineage>
        <taxon>Bacteria</taxon>
        <taxon>Bacillati</taxon>
        <taxon>Actinomycetota</taxon>
        <taxon>Actinomycetes</taxon>
        <taxon>Mycobacteriales</taxon>
        <taxon>Nocardiaceae</taxon>
        <taxon>Nocardia</taxon>
    </lineage>
</organism>
<evidence type="ECO:0000256" key="4">
    <source>
        <dbReference type="ARBA" id="ARBA00023125"/>
    </source>
</evidence>
<dbReference type="SMART" id="SM00448">
    <property type="entry name" value="REC"/>
    <property type="match status" value="1"/>
</dbReference>
<proteinExistence type="predicted"/>
<dbReference type="PROSITE" id="PS50110">
    <property type="entry name" value="RESPONSE_REGULATORY"/>
    <property type="match status" value="1"/>
</dbReference>
<keyword evidence="2" id="KW-0902">Two-component regulatory system</keyword>
<dbReference type="PANTHER" id="PTHR48111">
    <property type="entry name" value="REGULATOR OF RPOS"/>
    <property type="match status" value="1"/>
</dbReference>
<comment type="caution">
    <text evidence="10">The sequence shown here is derived from an EMBL/GenBank/DDBJ whole genome shotgun (WGS) entry which is preliminary data.</text>
</comment>
<dbReference type="Pfam" id="PF00072">
    <property type="entry name" value="Response_reg"/>
    <property type="match status" value="1"/>
</dbReference>
<dbReference type="CDD" id="cd00383">
    <property type="entry name" value="trans_reg_C"/>
    <property type="match status" value="1"/>
</dbReference>
<keyword evidence="11" id="KW-1185">Reference proteome</keyword>
<evidence type="ECO:0000259" key="8">
    <source>
        <dbReference type="PROSITE" id="PS50110"/>
    </source>
</evidence>
<dbReference type="Gene3D" id="1.10.10.10">
    <property type="entry name" value="Winged helix-like DNA-binding domain superfamily/Winged helix DNA-binding domain"/>
    <property type="match status" value="1"/>
</dbReference>
<evidence type="ECO:0000256" key="3">
    <source>
        <dbReference type="ARBA" id="ARBA00023015"/>
    </source>
</evidence>
<dbReference type="InterPro" id="IPR039420">
    <property type="entry name" value="WalR-like"/>
</dbReference>
<evidence type="ECO:0000256" key="2">
    <source>
        <dbReference type="ARBA" id="ARBA00023012"/>
    </source>
</evidence>
<dbReference type="SMART" id="SM00862">
    <property type="entry name" value="Trans_reg_C"/>
    <property type="match status" value="1"/>
</dbReference>
<dbReference type="EMBL" id="JBIAQY010000017">
    <property type="protein sequence ID" value="MFF3573167.1"/>
    <property type="molecule type" value="Genomic_DNA"/>
</dbReference>
<dbReference type="PANTHER" id="PTHR48111:SF1">
    <property type="entry name" value="TWO-COMPONENT RESPONSE REGULATOR ORR33"/>
    <property type="match status" value="1"/>
</dbReference>
<feature type="domain" description="Response regulatory" evidence="8">
    <location>
        <begin position="27"/>
        <end position="141"/>
    </location>
</feature>
<evidence type="ECO:0000313" key="10">
    <source>
        <dbReference type="EMBL" id="MFF3573167.1"/>
    </source>
</evidence>
<keyword evidence="3" id="KW-0805">Transcription regulation</keyword>
<accession>A0ABW6SA61</accession>
<dbReference type="SUPFAM" id="SSF52172">
    <property type="entry name" value="CheY-like"/>
    <property type="match status" value="1"/>
</dbReference>
<evidence type="ECO:0000256" key="7">
    <source>
        <dbReference type="PROSITE-ProRule" id="PRU01091"/>
    </source>
</evidence>
<feature type="DNA-binding region" description="OmpR/PhoB-type" evidence="7">
    <location>
        <begin position="155"/>
        <end position="254"/>
    </location>
</feature>
<dbReference type="InterPro" id="IPR016032">
    <property type="entry name" value="Sig_transdc_resp-reg_C-effctor"/>
</dbReference>
<dbReference type="SUPFAM" id="SSF46894">
    <property type="entry name" value="C-terminal effector domain of the bipartite response regulators"/>
    <property type="match status" value="1"/>
</dbReference>
<dbReference type="Gene3D" id="3.40.50.2300">
    <property type="match status" value="1"/>
</dbReference>
<dbReference type="PROSITE" id="PS51755">
    <property type="entry name" value="OMPR_PHOB"/>
    <property type="match status" value="1"/>
</dbReference>
<sequence length="257" mass="28210">MLDGHDRGVAQDPGASDVTLIRGSGQRLLVVDDDPGMAELLATTLRLAGYDTSVTPSGAEALRLCGQEPPDLLVLDLTLPDVDGLSICRTLGEHGGTVPILVVTARDAVEDKIAGLALGADDYLVKPFSVPEVLARVHALLRRARTVAEPPAEPPATLRYADLALDEHRRQARRGERRIPLTPTEYKLLEYLLTHPERVLSKDQIMDHVWEYRFRDQVVEKLVSRLRGKIDPAGPRDGSALIHTVRGFGYRLGGRVR</sequence>
<dbReference type="Pfam" id="PF00486">
    <property type="entry name" value="Trans_reg_C"/>
    <property type="match status" value="1"/>
</dbReference>
<keyword evidence="5" id="KW-0804">Transcription</keyword>
<dbReference type="InterPro" id="IPR001789">
    <property type="entry name" value="Sig_transdc_resp-reg_receiver"/>
</dbReference>
<feature type="modified residue" description="4-aspartylphosphate" evidence="6">
    <location>
        <position position="76"/>
    </location>
</feature>
<evidence type="ECO:0000313" key="11">
    <source>
        <dbReference type="Proteomes" id="UP001601992"/>
    </source>
</evidence>
<dbReference type="Gene3D" id="6.10.250.690">
    <property type="match status" value="1"/>
</dbReference>
<dbReference type="InterPro" id="IPR011006">
    <property type="entry name" value="CheY-like_superfamily"/>
</dbReference>
<gene>
    <name evidence="10" type="ORF">ACFYXQ_35940</name>
</gene>